<gene>
    <name evidence="1" type="ORF">HNP82_002365</name>
</gene>
<comment type="caution">
    <text evidence="1">The sequence shown here is derived from an EMBL/GenBank/DDBJ whole genome shotgun (WGS) entry which is preliminary data.</text>
</comment>
<dbReference type="AlphaFoldDB" id="A0A7W8M649"/>
<protein>
    <submittedName>
        <fullName evidence="1">Uncharacterized protein</fullName>
    </submittedName>
</protein>
<dbReference type="EMBL" id="JACHFW010000010">
    <property type="protein sequence ID" value="MBB5265222.1"/>
    <property type="molecule type" value="Genomic_DNA"/>
</dbReference>
<organism evidence="1 2">
    <name type="scientific">Catenibacillus scindens</name>
    <dbReference type="NCBI Taxonomy" id="673271"/>
    <lineage>
        <taxon>Bacteria</taxon>
        <taxon>Bacillati</taxon>
        <taxon>Bacillota</taxon>
        <taxon>Clostridia</taxon>
        <taxon>Lachnospirales</taxon>
        <taxon>Lachnospiraceae</taxon>
        <taxon>Catenibacillus</taxon>
    </lineage>
</organism>
<keyword evidence="2" id="KW-1185">Reference proteome</keyword>
<dbReference type="Proteomes" id="UP000543642">
    <property type="component" value="Unassembled WGS sequence"/>
</dbReference>
<reference evidence="1 2" key="1">
    <citation type="submission" date="2020-08" db="EMBL/GenBank/DDBJ databases">
        <title>Genomic Encyclopedia of Type Strains, Phase IV (KMG-IV): sequencing the most valuable type-strain genomes for metagenomic binning, comparative biology and taxonomic classification.</title>
        <authorList>
            <person name="Goeker M."/>
        </authorList>
    </citation>
    <scope>NUCLEOTIDE SEQUENCE [LARGE SCALE GENOMIC DNA]</scope>
    <source>
        <strain evidence="1 2">DSM 106146</strain>
    </source>
</reference>
<proteinExistence type="predicted"/>
<sequence>MLCGDRTAAEADVSPAQFAADGESCKVGFFFKNIHSFGRYYKNTAFI</sequence>
<name>A0A7W8M649_9FIRM</name>
<evidence type="ECO:0000313" key="1">
    <source>
        <dbReference type="EMBL" id="MBB5265222.1"/>
    </source>
</evidence>
<accession>A0A7W8M649</accession>
<evidence type="ECO:0000313" key="2">
    <source>
        <dbReference type="Proteomes" id="UP000543642"/>
    </source>
</evidence>